<feature type="transmembrane region" description="Helical" evidence="6">
    <location>
        <begin position="113"/>
        <end position="131"/>
    </location>
</feature>
<dbReference type="InterPro" id="IPR015867">
    <property type="entry name" value="N-reg_PII/ATP_PRibTrfase_C"/>
</dbReference>
<dbReference type="InterPro" id="IPR003740">
    <property type="entry name" value="YitT"/>
</dbReference>
<dbReference type="InterPro" id="IPR051461">
    <property type="entry name" value="UPF0750_membrane"/>
</dbReference>
<proteinExistence type="predicted"/>
<keyword evidence="4 6" id="KW-1133">Transmembrane helix</keyword>
<dbReference type="GO" id="GO:0005886">
    <property type="term" value="C:plasma membrane"/>
    <property type="evidence" value="ECO:0007669"/>
    <property type="project" value="UniProtKB-SubCell"/>
</dbReference>
<reference evidence="8 9" key="1">
    <citation type="submission" date="2019-02" db="EMBL/GenBank/DDBJ databases">
        <authorList>
            <person name="Fomenkov A."/>
            <person name="Dubinina G."/>
            <person name="Grabovich M."/>
            <person name="Vincze T."/>
            <person name="Roberts R.J."/>
        </authorList>
    </citation>
    <scope>NUCLEOTIDE SEQUENCE [LARGE SCALE GENOMIC DNA]</scope>
    <source>
        <strain evidence="8 9">P</strain>
    </source>
</reference>
<name>A0A5C1Q9W7_9SPIO</name>
<dbReference type="EMBL" id="CP035807">
    <property type="protein sequence ID" value="QEN04923.1"/>
    <property type="molecule type" value="Genomic_DNA"/>
</dbReference>
<feature type="domain" description="DUF2179" evidence="7">
    <location>
        <begin position="225"/>
        <end position="279"/>
    </location>
</feature>
<dbReference type="PANTHER" id="PTHR33545">
    <property type="entry name" value="UPF0750 MEMBRANE PROTEIN YITT-RELATED"/>
    <property type="match status" value="1"/>
</dbReference>
<dbReference type="RefSeq" id="WP_149568164.1">
    <property type="nucleotide sequence ID" value="NZ_CP035807.1"/>
</dbReference>
<evidence type="ECO:0000313" key="9">
    <source>
        <dbReference type="Proteomes" id="UP000323824"/>
    </source>
</evidence>
<dbReference type="Pfam" id="PF10035">
    <property type="entry name" value="DUF2179"/>
    <property type="match status" value="1"/>
</dbReference>
<sequence>MILKDIPSLRLYLLRMINIIIGGLIYALGFNVFFIPNDFLGGGVGGIAFILTHFFDITPAILIVIINIPIFIMGYRNLDKHFIISSLVGMTSFSFFIHLTSGLVGCLYIPHEILAAVYGGLFTGVGLGIVFKNRASFGGTDIISAVIKRKISINLGTTLFLINVVIVGFASIIFEPYKGMYSLIGMFISSGVAEKVIAGFENRLSVMIVSTEHEEIVEYLHSQNRGATLLHGEGSYYRDPTPVIYTVIPAIRLAKLKDFIYSVDMNSFVSVTSTTEIMGHWNQRHRRVYQKD</sequence>
<protein>
    <submittedName>
        <fullName evidence="8">YitT family protein</fullName>
    </submittedName>
</protein>
<feature type="transmembrane region" description="Helical" evidence="6">
    <location>
        <begin position="47"/>
        <end position="70"/>
    </location>
</feature>
<evidence type="ECO:0000256" key="3">
    <source>
        <dbReference type="ARBA" id="ARBA00022692"/>
    </source>
</evidence>
<evidence type="ECO:0000259" key="7">
    <source>
        <dbReference type="Pfam" id="PF10035"/>
    </source>
</evidence>
<keyword evidence="5 6" id="KW-0472">Membrane</keyword>
<dbReference type="AlphaFoldDB" id="A0A5C1Q9W7"/>
<gene>
    <name evidence="8" type="ORF">EW093_09455</name>
</gene>
<dbReference type="Proteomes" id="UP000323824">
    <property type="component" value="Chromosome"/>
</dbReference>
<dbReference type="PIRSF" id="PIRSF006483">
    <property type="entry name" value="Membrane_protein_YitT"/>
    <property type="match status" value="1"/>
</dbReference>
<dbReference type="KEGG" id="sper:EW093_09455"/>
<evidence type="ECO:0000256" key="5">
    <source>
        <dbReference type="ARBA" id="ARBA00023136"/>
    </source>
</evidence>
<dbReference type="Pfam" id="PF02588">
    <property type="entry name" value="YitT_membrane"/>
    <property type="match status" value="1"/>
</dbReference>
<evidence type="ECO:0000256" key="2">
    <source>
        <dbReference type="ARBA" id="ARBA00022475"/>
    </source>
</evidence>
<comment type="subcellular location">
    <subcellularLocation>
        <location evidence="1">Cell membrane</location>
        <topology evidence="1">Multi-pass membrane protein</topology>
    </subcellularLocation>
</comment>
<keyword evidence="9" id="KW-1185">Reference proteome</keyword>
<dbReference type="OrthoDB" id="3180973at2"/>
<evidence type="ECO:0000256" key="1">
    <source>
        <dbReference type="ARBA" id="ARBA00004651"/>
    </source>
</evidence>
<reference evidence="8 9" key="2">
    <citation type="submission" date="2019-09" db="EMBL/GenBank/DDBJ databases">
        <title>Complete Genome Sequence and Methylome Analysis of free living Spirochaetas.</title>
        <authorList>
            <person name="Leshcheva N."/>
            <person name="Mikheeva N."/>
        </authorList>
    </citation>
    <scope>NUCLEOTIDE SEQUENCE [LARGE SCALE GENOMIC DNA]</scope>
    <source>
        <strain evidence="8 9">P</strain>
    </source>
</reference>
<evidence type="ECO:0000256" key="6">
    <source>
        <dbReference type="SAM" id="Phobius"/>
    </source>
</evidence>
<keyword evidence="3 6" id="KW-0812">Transmembrane</keyword>
<dbReference type="PANTHER" id="PTHR33545:SF5">
    <property type="entry name" value="UPF0750 MEMBRANE PROTEIN YITT"/>
    <property type="match status" value="1"/>
</dbReference>
<evidence type="ECO:0000313" key="8">
    <source>
        <dbReference type="EMBL" id="QEN04923.1"/>
    </source>
</evidence>
<keyword evidence="2" id="KW-1003">Cell membrane</keyword>
<accession>A0A5C1Q9W7</accession>
<organism evidence="8 9">
    <name type="scientific">Thiospirochaeta perfilievii</name>
    <dbReference type="NCBI Taxonomy" id="252967"/>
    <lineage>
        <taxon>Bacteria</taxon>
        <taxon>Pseudomonadati</taxon>
        <taxon>Spirochaetota</taxon>
        <taxon>Spirochaetia</taxon>
        <taxon>Spirochaetales</taxon>
        <taxon>Spirochaetaceae</taxon>
        <taxon>Thiospirochaeta</taxon>
    </lineage>
</organism>
<dbReference type="CDD" id="cd16380">
    <property type="entry name" value="YitT_C"/>
    <property type="match status" value="1"/>
</dbReference>
<dbReference type="Gene3D" id="3.30.70.120">
    <property type="match status" value="1"/>
</dbReference>
<feature type="transmembrane region" description="Helical" evidence="6">
    <location>
        <begin position="151"/>
        <end position="174"/>
    </location>
</feature>
<dbReference type="InterPro" id="IPR019264">
    <property type="entry name" value="DUF2179"/>
</dbReference>
<feature type="transmembrane region" description="Helical" evidence="6">
    <location>
        <begin position="82"/>
        <end position="101"/>
    </location>
</feature>
<evidence type="ECO:0000256" key="4">
    <source>
        <dbReference type="ARBA" id="ARBA00022989"/>
    </source>
</evidence>
<feature type="transmembrane region" description="Helical" evidence="6">
    <location>
        <begin position="12"/>
        <end position="35"/>
    </location>
</feature>